<evidence type="ECO:0008006" key="4">
    <source>
        <dbReference type="Google" id="ProtNLM"/>
    </source>
</evidence>
<keyword evidence="2" id="KW-0614">Plasmid</keyword>
<dbReference type="OrthoDB" id="1690557at2"/>
<sequence length="197" mass="22165">MSENKDYTPMNDLLERIDETIDNGATVPFSNKKMIDGDRIHELVDEVRMSIPPEIKRAQELEVQRKVILEAAKKEADEIRNSALSEKEAVMKDAKAEADKLVSQEAIIARAEQYVKEQVDRANQDAEDIVSRARAEAENIIADANNRKQSIMDAMVANINATLGDASETLQADVNRLTKSLEDVNRMREAILRLSEQ</sequence>
<keyword evidence="1" id="KW-0175">Coiled coil</keyword>
<evidence type="ECO:0000313" key="2">
    <source>
        <dbReference type="EMBL" id="ADU24149.1"/>
    </source>
</evidence>
<geneLocation type="plasmid" evidence="2 3">
    <name>pRUMAL02</name>
</geneLocation>
<dbReference type="KEGG" id="ral:Rumal_3712"/>
<dbReference type="RefSeq" id="WP_013483694.1">
    <property type="nucleotide sequence ID" value="NC_014825.1"/>
</dbReference>
<dbReference type="Gene3D" id="1.20.5.2950">
    <property type="match status" value="1"/>
</dbReference>
<proteinExistence type="predicted"/>
<evidence type="ECO:0000256" key="1">
    <source>
        <dbReference type="SAM" id="Coils"/>
    </source>
</evidence>
<feature type="coiled-coil region" evidence="1">
    <location>
        <begin position="69"/>
        <end position="187"/>
    </location>
</feature>
<dbReference type="EMBL" id="CP002405">
    <property type="protein sequence ID" value="ADU24149.1"/>
    <property type="molecule type" value="Genomic_DNA"/>
</dbReference>
<dbReference type="AlphaFoldDB" id="E6UKF3"/>
<dbReference type="Proteomes" id="UP000006919">
    <property type="component" value="Plasmid pRUMAL02"/>
</dbReference>
<accession>E6UKF3</accession>
<protein>
    <recommendedName>
        <fullName evidence="4">ATPase</fullName>
    </recommendedName>
</protein>
<reference evidence="3" key="1">
    <citation type="journal article" date="2011" name="J. Bacteriol.">
        <title>Complete genome of the cellulolytic ruminal bacterium Ruminococcus albus 7.</title>
        <authorList>
            <person name="Suen G."/>
            <person name="Stevenson D.M."/>
            <person name="Bruce D.C."/>
            <person name="Chertkov O."/>
            <person name="Copeland A."/>
            <person name="Cheng J.F."/>
            <person name="Detter C."/>
            <person name="Detter J.C."/>
            <person name="Goodwin L.A."/>
            <person name="Han C.S."/>
            <person name="Hauser L.J."/>
            <person name="Ivanova N.N."/>
            <person name="Kyrpides N.C."/>
            <person name="Land M.L."/>
            <person name="Lapidus A."/>
            <person name="Lucas S."/>
            <person name="Ovchinnikova G."/>
            <person name="Pitluck S."/>
            <person name="Tapia R."/>
            <person name="Woyke T."/>
            <person name="Boyum J."/>
            <person name="Mead D."/>
            <person name="Weimer P.J."/>
        </authorList>
    </citation>
    <scope>NUCLEOTIDE SEQUENCE [LARGE SCALE GENOMIC DNA]</scope>
    <source>
        <strain evidence="3">ATCC 27210 / DSM 20455 / JCM 14654 / NCDO 2250 / 7</strain>
        <plasmid evidence="3">pRUMAL02</plasmid>
    </source>
</reference>
<evidence type="ECO:0000313" key="3">
    <source>
        <dbReference type="Proteomes" id="UP000006919"/>
    </source>
</evidence>
<gene>
    <name evidence="2" type="ordered locus">Rumal_3712</name>
</gene>
<name>E6UKF3_RUMA7</name>
<dbReference type="HOGENOM" id="CLU_078484_3_2_9"/>
<organism evidence="2 3">
    <name type="scientific">Ruminococcus albus (strain ATCC 27210 / DSM 20455 / JCM 14654 / NCDO 2250 / 7)</name>
    <dbReference type="NCBI Taxonomy" id="697329"/>
    <lineage>
        <taxon>Bacteria</taxon>
        <taxon>Bacillati</taxon>
        <taxon>Bacillota</taxon>
        <taxon>Clostridia</taxon>
        <taxon>Eubacteriales</taxon>
        <taxon>Oscillospiraceae</taxon>
        <taxon>Ruminococcus</taxon>
    </lineage>
</organism>